<gene>
    <name evidence="2" type="ORF">JFN88_23590</name>
</gene>
<dbReference type="InterPro" id="IPR001387">
    <property type="entry name" value="Cro/C1-type_HTH"/>
</dbReference>
<dbReference type="GO" id="GO:0003677">
    <property type="term" value="F:DNA binding"/>
    <property type="evidence" value="ECO:0007669"/>
    <property type="project" value="InterPro"/>
</dbReference>
<dbReference type="InterPro" id="IPR010982">
    <property type="entry name" value="Lambda_DNA-bd_dom_sf"/>
</dbReference>
<organism evidence="2 3">
    <name type="scientific">Paenibacillus roseus</name>
    <dbReference type="NCBI Taxonomy" id="2798579"/>
    <lineage>
        <taxon>Bacteria</taxon>
        <taxon>Bacillati</taxon>
        <taxon>Bacillota</taxon>
        <taxon>Bacilli</taxon>
        <taxon>Bacillales</taxon>
        <taxon>Paenibacillaceae</taxon>
        <taxon>Paenibacillus</taxon>
    </lineage>
</organism>
<dbReference type="Proteomes" id="UP000640274">
    <property type="component" value="Unassembled WGS sequence"/>
</dbReference>
<feature type="domain" description="HTH cro/C1-type" evidence="1">
    <location>
        <begin position="6"/>
        <end position="61"/>
    </location>
</feature>
<dbReference type="SMART" id="SM00530">
    <property type="entry name" value="HTH_XRE"/>
    <property type="match status" value="1"/>
</dbReference>
<keyword evidence="3" id="KW-1185">Reference proteome</keyword>
<comment type="caution">
    <text evidence="2">The sequence shown here is derived from an EMBL/GenBank/DDBJ whole genome shotgun (WGS) entry which is preliminary data.</text>
</comment>
<sequence>MVRSLIPELLESRKWTQRQLADKAGISEQAVSHYVNDRRKRIPLDIAIPLADAFNVHPRELVEWADG</sequence>
<evidence type="ECO:0000313" key="2">
    <source>
        <dbReference type="EMBL" id="MBJ6364204.1"/>
    </source>
</evidence>
<dbReference type="PROSITE" id="PS50943">
    <property type="entry name" value="HTH_CROC1"/>
    <property type="match status" value="1"/>
</dbReference>
<accession>A0A934J9A6</accession>
<proteinExistence type="predicted"/>
<dbReference type="CDD" id="cd00093">
    <property type="entry name" value="HTH_XRE"/>
    <property type="match status" value="1"/>
</dbReference>
<protein>
    <submittedName>
        <fullName evidence="2">Helix-turn-helix transcriptional regulator</fullName>
    </submittedName>
</protein>
<reference evidence="2" key="1">
    <citation type="submission" date="2020-12" db="EMBL/GenBank/DDBJ databases">
        <authorList>
            <person name="Huq M.A."/>
        </authorList>
    </citation>
    <scope>NUCLEOTIDE SEQUENCE</scope>
    <source>
        <strain evidence="2">MAHUQ-46</strain>
    </source>
</reference>
<dbReference type="EMBL" id="JAELUP010000117">
    <property type="protein sequence ID" value="MBJ6364204.1"/>
    <property type="molecule type" value="Genomic_DNA"/>
</dbReference>
<evidence type="ECO:0000259" key="1">
    <source>
        <dbReference type="PROSITE" id="PS50943"/>
    </source>
</evidence>
<dbReference type="Pfam" id="PF01381">
    <property type="entry name" value="HTH_3"/>
    <property type="match status" value="1"/>
</dbReference>
<dbReference type="SUPFAM" id="SSF47413">
    <property type="entry name" value="lambda repressor-like DNA-binding domains"/>
    <property type="match status" value="1"/>
</dbReference>
<evidence type="ECO:0000313" key="3">
    <source>
        <dbReference type="Proteomes" id="UP000640274"/>
    </source>
</evidence>
<dbReference type="Gene3D" id="1.10.260.40">
    <property type="entry name" value="lambda repressor-like DNA-binding domains"/>
    <property type="match status" value="1"/>
</dbReference>
<dbReference type="AlphaFoldDB" id="A0A934J9A6"/>
<name>A0A934J9A6_9BACL</name>